<proteinExistence type="predicted"/>
<accession>A0ABW3DFB9</accession>
<dbReference type="CDD" id="cd16914">
    <property type="entry name" value="EcfT"/>
    <property type="match status" value="1"/>
</dbReference>
<dbReference type="InterPro" id="IPR003339">
    <property type="entry name" value="ABC/ECF_trnsptr_transmembrane"/>
</dbReference>
<feature type="transmembrane region" description="Helical" evidence="5">
    <location>
        <begin position="235"/>
        <end position="257"/>
    </location>
</feature>
<keyword evidence="3 5" id="KW-1133">Transmembrane helix</keyword>
<evidence type="ECO:0000313" key="7">
    <source>
        <dbReference type="Proteomes" id="UP001597120"/>
    </source>
</evidence>
<dbReference type="RefSeq" id="WP_379291118.1">
    <property type="nucleotide sequence ID" value="NZ_JBHTIU010000093.1"/>
</dbReference>
<organism evidence="6 7">
    <name type="scientific">Paenibacillus residui</name>
    <dbReference type="NCBI Taxonomy" id="629724"/>
    <lineage>
        <taxon>Bacteria</taxon>
        <taxon>Bacillati</taxon>
        <taxon>Bacillota</taxon>
        <taxon>Bacilli</taxon>
        <taxon>Bacillales</taxon>
        <taxon>Paenibacillaceae</taxon>
        <taxon>Paenibacillus</taxon>
    </lineage>
</organism>
<dbReference type="Pfam" id="PF02361">
    <property type="entry name" value="CbiQ"/>
    <property type="match status" value="1"/>
</dbReference>
<dbReference type="EMBL" id="JBHTIU010000093">
    <property type="protein sequence ID" value="MFD0871903.1"/>
    <property type="molecule type" value="Genomic_DNA"/>
</dbReference>
<evidence type="ECO:0000256" key="2">
    <source>
        <dbReference type="ARBA" id="ARBA00022692"/>
    </source>
</evidence>
<sequence length="260" mass="30082">MNLFTPHRETWLYRVNPALKFAVFFVLLVIALINRRFDFAVYQMIAYLLPLLLFSGYTGRKLLLFTAPFLFIFVSSSSTMILFGKGEEVWWQWGLIRISKESFYHGLLIGCKTISFGALGMIFALTSKPILFFYALMQQFRLPAKYAYSFIASIRMLPAVWDDYRVRTDALKVRGTRFARGFRGMYERLSAYAVPLLAQSIRRAQRIAVAMEAKRFQMGASRTYYYTTRYSRIDLWFAGMMAGLLIAAYCTAVYLPLAGR</sequence>
<dbReference type="PANTHER" id="PTHR33514">
    <property type="entry name" value="PROTEIN ABCI12, CHLOROPLASTIC"/>
    <property type="match status" value="1"/>
</dbReference>
<comment type="subcellular location">
    <subcellularLocation>
        <location evidence="1">Membrane</location>
        <topology evidence="1">Multi-pass membrane protein</topology>
    </subcellularLocation>
</comment>
<evidence type="ECO:0000256" key="3">
    <source>
        <dbReference type="ARBA" id="ARBA00022989"/>
    </source>
</evidence>
<protein>
    <submittedName>
        <fullName evidence="6">Energy-coupling factor transporter transmembrane component T family protein</fullName>
    </submittedName>
</protein>
<reference evidence="7" key="1">
    <citation type="journal article" date="2019" name="Int. J. Syst. Evol. Microbiol.">
        <title>The Global Catalogue of Microorganisms (GCM) 10K type strain sequencing project: providing services to taxonomists for standard genome sequencing and annotation.</title>
        <authorList>
            <consortium name="The Broad Institute Genomics Platform"/>
            <consortium name="The Broad Institute Genome Sequencing Center for Infectious Disease"/>
            <person name="Wu L."/>
            <person name="Ma J."/>
        </authorList>
    </citation>
    <scope>NUCLEOTIDE SEQUENCE [LARGE SCALE GENOMIC DNA]</scope>
    <source>
        <strain evidence="7">CCUG 57263</strain>
    </source>
</reference>
<gene>
    <name evidence="6" type="ORF">ACFQ03_22500</name>
</gene>
<feature type="transmembrane region" description="Helical" evidence="5">
    <location>
        <begin position="39"/>
        <end position="55"/>
    </location>
</feature>
<feature type="transmembrane region" description="Helical" evidence="5">
    <location>
        <begin position="12"/>
        <end position="33"/>
    </location>
</feature>
<keyword evidence="2 5" id="KW-0812">Transmembrane</keyword>
<dbReference type="Proteomes" id="UP001597120">
    <property type="component" value="Unassembled WGS sequence"/>
</dbReference>
<comment type="caution">
    <text evidence="6">The sequence shown here is derived from an EMBL/GenBank/DDBJ whole genome shotgun (WGS) entry which is preliminary data.</text>
</comment>
<feature type="transmembrane region" description="Helical" evidence="5">
    <location>
        <begin position="62"/>
        <end position="83"/>
    </location>
</feature>
<evidence type="ECO:0000256" key="4">
    <source>
        <dbReference type="ARBA" id="ARBA00023136"/>
    </source>
</evidence>
<name>A0ABW3DFB9_9BACL</name>
<evidence type="ECO:0000256" key="1">
    <source>
        <dbReference type="ARBA" id="ARBA00004141"/>
    </source>
</evidence>
<keyword evidence="7" id="KW-1185">Reference proteome</keyword>
<keyword evidence="4 5" id="KW-0472">Membrane</keyword>
<dbReference type="PANTHER" id="PTHR33514:SF1">
    <property type="entry name" value="ABC TRANSPORTER PERMEASE"/>
    <property type="match status" value="1"/>
</dbReference>
<feature type="transmembrane region" description="Helical" evidence="5">
    <location>
        <begin position="103"/>
        <end position="125"/>
    </location>
</feature>
<evidence type="ECO:0000313" key="6">
    <source>
        <dbReference type="EMBL" id="MFD0871903.1"/>
    </source>
</evidence>
<evidence type="ECO:0000256" key="5">
    <source>
        <dbReference type="SAM" id="Phobius"/>
    </source>
</evidence>